<organism evidence="2 3">
    <name type="scientific">Candidatus Kurthia intestinigallinarum</name>
    <dbReference type="NCBI Taxonomy" id="1562256"/>
    <lineage>
        <taxon>Bacteria</taxon>
        <taxon>Bacillati</taxon>
        <taxon>Bacillota</taxon>
        <taxon>Bacilli</taxon>
        <taxon>Bacillales</taxon>
        <taxon>Caryophanaceae</taxon>
        <taxon>Kurthia</taxon>
    </lineage>
</organism>
<dbReference type="AlphaFoldDB" id="A0A433RQQ1"/>
<feature type="domain" description="LysR substrate-binding" evidence="1">
    <location>
        <begin position="2"/>
        <end position="129"/>
    </location>
</feature>
<proteinExistence type="predicted"/>
<gene>
    <name evidence="2" type="ORF">QI30_17660</name>
</gene>
<dbReference type="EMBL" id="JTFC01000042">
    <property type="protein sequence ID" value="RUS52578.1"/>
    <property type="molecule type" value="Genomic_DNA"/>
</dbReference>
<dbReference type="InterPro" id="IPR005119">
    <property type="entry name" value="LysR_subst-bd"/>
</dbReference>
<accession>A0A433RQQ1</accession>
<protein>
    <recommendedName>
        <fullName evidence="1">LysR substrate-binding domain-containing protein</fullName>
    </recommendedName>
</protein>
<evidence type="ECO:0000313" key="2">
    <source>
        <dbReference type="EMBL" id="RUS52578.1"/>
    </source>
</evidence>
<dbReference type="RefSeq" id="WP_126991921.1">
    <property type="nucleotide sequence ID" value="NZ_JTFC01000042.1"/>
</dbReference>
<dbReference type="Proteomes" id="UP000288623">
    <property type="component" value="Unassembled WGS sequence"/>
</dbReference>
<dbReference type="Pfam" id="PF03466">
    <property type="entry name" value="LysR_substrate"/>
    <property type="match status" value="1"/>
</dbReference>
<keyword evidence="3" id="KW-1185">Reference proteome</keyword>
<evidence type="ECO:0000313" key="3">
    <source>
        <dbReference type="Proteomes" id="UP000288623"/>
    </source>
</evidence>
<dbReference type="SUPFAM" id="SSF53850">
    <property type="entry name" value="Periplasmic binding protein-like II"/>
    <property type="match status" value="1"/>
</dbReference>
<reference evidence="2 3" key="1">
    <citation type="submission" date="2014-11" db="EMBL/GenBank/DDBJ databases">
        <title>Genome sequence and analysis of novel Kurthia sp.</title>
        <authorList>
            <person name="Lawson J.N."/>
            <person name="Gonzalez J.E."/>
            <person name="Rinauldi L."/>
            <person name="Xuan Z."/>
            <person name="Firman A."/>
            <person name="Shaddox L."/>
            <person name="Trudeau A."/>
            <person name="Shah S."/>
            <person name="Reiman D."/>
        </authorList>
    </citation>
    <scope>NUCLEOTIDE SEQUENCE [LARGE SCALE GENOMIC DNA]</scope>
    <source>
        <strain evidence="2 3">3B1D</strain>
    </source>
</reference>
<comment type="caution">
    <text evidence="2">The sequence shown here is derived from an EMBL/GenBank/DDBJ whole genome shotgun (WGS) entry which is preliminary data.</text>
</comment>
<name>A0A433RQQ1_9BACL</name>
<sequence length="155" mass="18197">MLDCAITTNPLKHFPELMYDRLAEETFVVLSDNRYTQTLAAQELILYAIHRDCVYTQTVLAWLEAQQKQVTVKILPSPESIRDFLTVRQTITVLNERLVEAYHYTDVIAHELPISQQRDTVWIARHSTNEVLLQIKKILWQLEEDIQYALITDRI</sequence>
<evidence type="ECO:0000259" key="1">
    <source>
        <dbReference type="Pfam" id="PF03466"/>
    </source>
</evidence>
<dbReference type="OrthoDB" id="8479357at2"/>